<dbReference type="SMART" id="SM00283">
    <property type="entry name" value="MA"/>
    <property type="match status" value="1"/>
</dbReference>
<keyword evidence="3" id="KW-0472">Membrane</keyword>
<evidence type="ECO:0000259" key="4">
    <source>
        <dbReference type="PROSITE" id="PS50111"/>
    </source>
</evidence>
<dbReference type="RefSeq" id="WP_342757248.1">
    <property type="nucleotide sequence ID" value="NZ_CP146256.1"/>
</dbReference>
<accession>A0ABZ3ETV4</accession>
<keyword evidence="1 2" id="KW-0807">Transducer</keyword>
<feature type="domain" description="Methyl-accepting transducer" evidence="4">
    <location>
        <begin position="208"/>
        <end position="458"/>
    </location>
</feature>
<dbReference type="Pfam" id="PF00015">
    <property type="entry name" value="MCPsignal"/>
    <property type="match status" value="1"/>
</dbReference>
<dbReference type="EMBL" id="CP146256">
    <property type="protein sequence ID" value="XAH73644.1"/>
    <property type="molecule type" value="Genomic_DNA"/>
</dbReference>
<proteinExistence type="predicted"/>
<feature type="transmembrane region" description="Helical" evidence="3">
    <location>
        <begin position="36"/>
        <end position="54"/>
    </location>
</feature>
<evidence type="ECO:0000313" key="6">
    <source>
        <dbReference type="Proteomes" id="UP001451571"/>
    </source>
</evidence>
<keyword evidence="3" id="KW-0812">Transmembrane</keyword>
<gene>
    <name evidence="5" type="ORF">V6984_19420</name>
</gene>
<keyword evidence="6" id="KW-1185">Reference proteome</keyword>
<dbReference type="Gene3D" id="1.10.287.950">
    <property type="entry name" value="Methyl-accepting chemotaxis protein"/>
    <property type="match status" value="1"/>
</dbReference>
<feature type="transmembrane region" description="Helical" evidence="3">
    <location>
        <begin position="66"/>
        <end position="86"/>
    </location>
</feature>
<evidence type="ECO:0000256" key="3">
    <source>
        <dbReference type="SAM" id="Phobius"/>
    </source>
</evidence>
<dbReference type="SUPFAM" id="SSF58104">
    <property type="entry name" value="Methyl-accepting chemotaxis protein (MCP) signaling domain"/>
    <property type="match status" value="1"/>
</dbReference>
<feature type="transmembrane region" description="Helical" evidence="3">
    <location>
        <begin position="144"/>
        <end position="167"/>
    </location>
</feature>
<feature type="transmembrane region" description="Helical" evidence="3">
    <location>
        <begin position="92"/>
        <end position="108"/>
    </location>
</feature>
<organism evidence="5 6">
    <name type="scientific">Kineothrix sedimenti</name>
    <dbReference type="NCBI Taxonomy" id="3123317"/>
    <lineage>
        <taxon>Bacteria</taxon>
        <taxon>Bacillati</taxon>
        <taxon>Bacillota</taxon>
        <taxon>Clostridia</taxon>
        <taxon>Lachnospirales</taxon>
        <taxon>Lachnospiraceae</taxon>
        <taxon>Kineothrix</taxon>
    </lineage>
</organism>
<keyword evidence="3" id="KW-1133">Transmembrane helix</keyword>
<dbReference type="PANTHER" id="PTHR32089:SF112">
    <property type="entry name" value="LYSOZYME-LIKE PROTEIN-RELATED"/>
    <property type="match status" value="1"/>
</dbReference>
<dbReference type="Proteomes" id="UP001451571">
    <property type="component" value="Chromosome"/>
</dbReference>
<evidence type="ECO:0000256" key="2">
    <source>
        <dbReference type="PROSITE-ProRule" id="PRU00284"/>
    </source>
</evidence>
<feature type="transmembrane region" description="Helical" evidence="3">
    <location>
        <begin position="115"/>
        <end position="132"/>
    </location>
</feature>
<dbReference type="PANTHER" id="PTHR32089">
    <property type="entry name" value="METHYL-ACCEPTING CHEMOTAXIS PROTEIN MCPB"/>
    <property type="match status" value="1"/>
</dbReference>
<name>A0ABZ3ETV4_9FIRM</name>
<feature type="transmembrane region" description="Helical" evidence="3">
    <location>
        <begin position="12"/>
        <end position="30"/>
    </location>
</feature>
<dbReference type="PROSITE" id="PS50111">
    <property type="entry name" value="CHEMOTAXIS_TRANSDUC_2"/>
    <property type="match status" value="1"/>
</dbReference>
<protein>
    <submittedName>
        <fullName evidence="5">Methyl-accepting chemotaxis protein</fullName>
    </submittedName>
</protein>
<evidence type="ECO:0000256" key="1">
    <source>
        <dbReference type="ARBA" id="ARBA00023224"/>
    </source>
</evidence>
<sequence>MERNQISRINKLLFFALTLTTIFLTIGLLSQLTLSGLAPIISIVPLVAILAFYIGDIVIILNKSWALALLPYTAVSFSVIYAFILLSGNSNAVYPYMIPIILILTLYLNKRISTILGIYFILINLIKIVLIMSSSGNPAEMIEYVMIELIISVLVGIASIMGTNLLIRFFEEYSEKINKESVLNQNMASEVVASAKYVLTQAEASSGLLDEIAGTTKTISDSLKDINDSANMTASNIEQQTMMTNSIQNVIEETFKRTKEIVEIASISSDFVENGVKAMNRLTVQSDQSIQSGYEMDSAAEEMMKKADDVRNIIGIILGISSQTNLLALNASIEAARAGEAGKGFAVVADEIRKLAEQTSQATGDISSILDELSLNTTAVSDKIKYTVHTSEDQKELIDATKAEFSSIEEKIHILSQHVNDVNRKMEELFDSNNSIVDAISNLSATSEEISASTEQAYDIGGKNANSVSDFVQIMKDITNTIEKLSDYKVKSVI</sequence>
<evidence type="ECO:0000313" key="5">
    <source>
        <dbReference type="EMBL" id="XAH73644.1"/>
    </source>
</evidence>
<dbReference type="InterPro" id="IPR004089">
    <property type="entry name" value="MCPsignal_dom"/>
</dbReference>
<reference evidence="5 6" key="1">
    <citation type="submission" date="2024-02" db="EMBL/GenBank/DDBJ databases">
        <title>Bacterial strain from lacustrine sediment.</title>
        <authorList>
            <person name="Petit C."/>
            <person name="Fadhlaoui K."/>
        </authorList>
    </citation>
    <scope>NUCLEOTIDE SEQUENCE [LARGE SCALE GENOMIC DNA]</scope>
    <source>
        <strain evidence="5 6">IPX-CK</strain>
    </source>
</reference>